<keyword evidence="2" id="KW-1185">Reference proteome</keyword>
<dbReference type="Proteomes" id="UP000689195">
    <property type="component" value="Unassembled WGS sequence"/>
</dbReference>
<evidence type="ECO:0000313" key="2">
    <source>
        <dbReference type="Proteomes" id="UP000689195"/>
    </source>
</evidence>
<sequence>MAIFGKISANVLNLSLTCNDLNTGIIGNQLKIRATVTMNGLKRNEKNCLLLQPIMVLRRHHQVVENFKLPIELQLNFLICQNHSSKKNHYKNSVFTQSINYNSQISKQYWDANLCILSAKFKYVILKQKQKKDAKKKGKPFYADEPAQPPPTLIREIYEVNVTVQDHLAEFQL</sequence>
<dbReference type="EMBL" id="CAJJDO010000193">
    <property type="protein sequence ID" value="CAD8214004.1"/>
    <property type="molecule type" value="Genomic_DNA"/>
</dbReference>
<proteinExistence type="predicted"/>
<gene>
    <name evidence="1" type="ORF">PPENT_87.1.T1930007</name>
</gene>
<accession>A0A8S1YQY1</accession>
<dbReference type="AlphaFoldDB" id="A0A8S1YQY1"/>
<comment type="caution">
    <text evidence="1">The sequence shown here is derived from an EMBL/GenBank/DDBJ whole genome shotgun (WGS) entry which is preliminary data.</text>
</comment>
<reference evidence="1" key="1">
    <citation type="submission" date="2021-01" db="EMBL/GenBank/DDBJ databases">
        <authorList>
            <consortium name="Genoscope - CEA"/>
            <person name="William W."/>
        </authorList>
    </citation>
    <scope>NUCLEOTIDE SEQUENCE</scope>
</reference>
<protein>
    <submittedName>
        <fullName evidence="1">Uncharacterized protein</fullName>
    </submittedName>
</protein>
<organism evidence="1 2">
    <name type="scientific">Paramecium pentaurelia</name>
    <dbReference type="NCBI Taxonomy" id="43138"/>
    <lineage>
        <taxon>Eukaryota</taxon>
        <taxon>Sar</taxon>
        <taxon>Alveolata</taxon>
        <taxon>Ciliophora</taxon>
        <taxon>Intramacronucleata</taxon>
        <taxon>Oligohymenophorea</taxon>
        <taxon>Peniculida</taxon>
        <taxon>Parameciidae</taxon>
        <taxon>Paramecium</taxon>
    </lineage>
</organism>
<dbReference type="OrthoDB" id="2104158at2759"/>
<name>A0A8S1YQY1_9CILI</name>
<evidence type="ECO:0000313" key="1">
    <source>
        <dbReference type="EMBL" id="CAD8214004.1"/>
    </source>
</evidence>